<dbReference type="CTD" id="20322424"/>
<gene>
    <name evidence="1" type="ORF">T265_08245</name>
</gene>
<dbReference type="AlphaFoldDB" id="A0A074Z9T9"/>
<evidence type="ECO:0000313" key="2">
    <source>
        <dbReference type="Proteomes" id="UP000054324"/>
    </source>
</evidence>
<keyword evidence="2" id="KW-1185">Reference proteome</keyword>
<evidence type="ECO:0000313" key="1">
    <source>
        <dbReference type="EMBL" id="KER24001.1"/>
    </source>
</evidence>
<dbReference type="EMBL" id="KL596827">
    <property type="protein sequence ID" value="KER24001.1"/>
    <property type="molecule type" value="Genomic_DNA"/>
</dbReference>
<proteinExistence type="predicted"/>
<protein>
    <submittedName>
        <fullName evidence="1">Uncharacterized protein</fullName>
    </submittedName>
</protein>
<dbReference type="RefSeq" id="XP_009172256.1">
    <property type="nucleotide sequence ID" value="XM_009173992.1"/>
</dbReference>
<dbReference type="Proteomes" id="UP000054324">
    <property type="component" value="Unassembled WGS sequence"/>
</dbReference>
<name>A0A074Z9T9_OPIVI</name>
<organism evidence="1 2">
    <name type="scientific">Opisthorchis viverrini</name>
    <name type="common">Southeast Asian liver fluke</name>
    <dbReference type="NCBI Taxonomy" id="6198"/>
    <lineage>
        <taxon>Eukaryota</taxon>
        <taxon>Metazoa</taxon>
        <taxon>Spiralia</taxon>
        <taxon>Lophotrochozoa</taxon>
        <taxon>Platyhelminthes</taxon>
        <taxon>Trematoda</taxon>
        <taxon>Digenea</taxon>
        <taxon>Opisthorchiida</taxon>
        <taxon>Opisthorchiata</taxon>
        <taxon>Opisthorchiidae</taxon>
        <taxon>Opisthorchis</taxon>
    </lineage>
</organism>
<dbReference type="GeneID" id="20322424"/>
<sequence length="155" mass="16691">MVAVWADRLHNGDMMMVAVCASWSIPRCGPPGLSVVTRGSSVVKIAVNQRVEYVFCSSGRQYTMPERSFTGSSSANSSKTMLDVFGTNDSVRSLSGASGEFVWTGRGGFFTGERLSGGFTGLWVGIEWWTPIVSGLAGRRATEWLRSRGIPSGNL</sequence>
<dbReference type="KEGG" id="ovi:T265_08245"/>
<accession>A0A074Z9T9</accession>
<reference evidence="1 2" key="1">
    <citation type="submission" date="2013-11" db="EMBL/GenBank/DDBJ databases">
        <title>Opisthorchis viverrini - life in the bile duct.</title>
        <authorList>
            <person name="Young N.D."/>
            <person name="Nagarajan N."/>
            <person name="Lin S.J."/>
            <person name="Korhonen P.K."/>
            <person name="Jex A.R."/>
            <person name="Hall R.S."/>
            <person name="Safavi-Hemami H."/>
            <person name="Kaewkong W."/>
            <person name="Bertrand D."/>
            <person name="Gao S."/>
            <person name="Seet Q."/>
            <person name="Wongkham S."/>
            <person name="Teh B.T."/>
            <person name="Wongkham C."/>
            <person name="Intapan P.M."/>
            <person name="Maleewong W."/>
            <person name="Yang X."/>
            <person name="Hu M."/>
            <person name="Wang Z."/>
            <person name="Hofmann A."/>
            <person name="Sternberg P.W."/>
            <person name="Tan P."/>
            <person name="Wang J."/>
            <person name="Gasser R.B."/>
        </authorList>
    </citation>
    <scope>NUCLEOTIDE SEQUENCE [LARGE SCALE GENOMIC DNA]</scope>
</reference>